<dbReference type="EMBL" id="BMAW01089913">
    <property type="protein sequence ID" value="GFS42144.1"/>
    <property type="molecule type" value="Genomic_DNA"/>
</dbReference>
<evidence type="ECO:0000313" key="2">
    <source>
        <dbReference type="Proteomes" id="UP000887013"/>
    </source>
</evidence>
<reference evidence="1" key="1">
    <citation type="submission" date="2020-08" db="EMBL/GenBank/DDBJ databases">
        <title>Multicomponent nature underlies the extraordinary mechanical properties of spider dragline silk.</title>
        <authorList>
            <person name="Kono N."/>
            <person name="Nakamura H."/>
            <person name="Mori M."/>
            <person name="Yoshida Y."/>
            <person name="Ohtoshi R."/>
            <person name="Malay A.D."/>
            <person name="Moran D.A.P."/>
            <person name="Tomita M."/>
            <person name="Numata K."/>
            <person name="Arakawa K."/>
        </authorList>
    </citation>
    <scope>NUCLEOTIDE SEQUENCE</scope>
</reference>
<name>A0A8X6MD09_NEPPI</name>
<dbReference type="Proteomes" id="UP000887013">
    <property type="component" value="Unassembled WGS sequence"/>
</dbReference>
<comment type="caution">
    <text evidence="1">The sequence shown here is derived from an EMBL/GenBank/DDBJ whole genome shotgun (WGS) entry which is preliminary data.</text>
</comment>
<keyword evidence="2" id="KW-1185">Reference proteome</keyword>
<dbReference type="AlphaFoldDB" id="A0A8X6MD09"/>
<proteinExistence type="predicted"/>
<organism evidence="1 2">
    <name type="scientific">Nephila pilipes</name>
    <name type="common">Giant wood spider</name>
    <name type="synonym">Nephila maculata</name>
    <dbReference type="NCBI Taxonomy" id="299642"/>
    <lineage>
        <taxon>Eukaryota</taxon>
        <taxon>Metazoa</taxon>
        <taxon>Ecdysozoa</taxon>
        <taxon>Arthropoda</taxon>
        <taxon>Chelicerata</taxon>
        <taxon>Arachnida</taxon>
        <taxon>Araneae</taxon>
        <taxon>Araneomorphae</taxon>
        <taxon>Entelegynae</taxon>
        <taxon>Araneoidea</taxon>
        <taxon>Nephilidae</taxon>
        <taxon>Nephila</taxon>
    </lineage>
</organism>
<sequence>MFLASNVFEIFSTDCCITFPRSILRQRVFCLHRWPRPYGLLFFSTSTWNLTYGLHFNYGQQTILTFCGGKGFFNLCEINLEEAYSRIKFLNDAKSYETYCGQLERLIYNYKRNNNGNSIDLKLIRETQQIIIRSARKSSQLISEELKHYLKQILENVKQQPTEEIPSPS</sequence>
<protein>
    <submittedName>
        <fullName evidence="1">Uncharacterized protein</fullName>
    </submittedName>
</protein>
<evidence type="ECO:0000313" key="1">
    <source>
        <dbReference type="EMBL" id="GFS42144.1"/>
    </source>
</evidence>
<accession>A0A8X6MD09</accession>
<gene>
    <name evidence="1" type="ORF">NPIL_141791</name>
</gene>